<evidence type="ECO:0000313" key="4">
    <source>
        <dbReference type="EMBL" id="KAF9604014.1"/>
    </source>
</evidence>
<dbReference type="EMBL" id="JADFTS010000006">
    <property type="protein sequence ID" value="KAF9604014.1"/>
    <property type="molecule type" value="Genomic_DNA"/>
</dbReference>
<proteinExistence type="inferred from homology"/>
<name>A0A835LUP8_9MAGN</name>
<dbReference type="OrthoDB" id="8775810at2759"/>
<feature type="region of interest" description="Disordered" evidence="2">
    <location>
        <begin position="1"/>
        <end position="21"/>
    </location>
</feature>
<dbReference type="AlphaFoldDB" id="A0A835LUP8"/>
<dbReference type="Gene3D" id="3.20.90.10">
    <property type="entry name" value="Tubby Protein, Chain A"/>
    <property type="match status" value="1"/>
</dbReference>
<protein>
    <recommendedName>
        <fullName evidence="3">Tubby C-terminal domain-containing protein</fullName>
    </recommendedName>
</protein>
<reference evidence="4 5" key="1">
    <citation type="submission" date="2020-10" db="EMBL/GenBank/DDBJ databases">
        <title>The Coptis chinensis genome and diversification of protoberbering-type alkaloids.</title>
        <authorList>
            <person name="Wang B."/>
            <person name="Shu S."/>
            <person name="Song C."/>
            <person name="Liu Y."/>
        </authorList>
    </citation>
    <scope>NUCLEOTIDE SEQUENCE [LARGE SCALE GENOMIC DNA]</scope>
    <source>
        <strain evidence="4">HL-2020</strain>
        <tissue evidence="4">Leaf</tissue>
    </source>
</reference>
<dbReference type="InterPro" id="IPR000007">
    <property type="entry name" value="Tubby_C"/>
</dbReference>
<evidence type="ECO:0000259" key="3">
    <source>
        <dbReference type="Pfam" id="PF01167"/>
    </source>
</evidence>
<dbReference type="SUPFAM" id="SSF54518">
    <property type="entry name" value="Tubby C-terminal domain-like"/>
    <property type="match status" value="1"/>
</dbReference>
<dbReference type="PANTHER" id="PTHR16517:SF134">
    <property type="entry name" value="TUBBY-LIKE F-BOX PROTEIN 2"/>
    <property type="match status" value="1"/>
</dbReference>
<comment type="similarity">
    <text evidence="1">Belongs to the TUB family.</text>
</comment>
<organism evidence="4 5">
    <name type="scientific">Coptis chinensis</name>
    <dbReference type="NCBI Taxonomy" id="261450"/>
    <lineage>
        <taxon>Eukaryota</taxon>
        <taxon>Viridiplantae</taxon>
        <taxon>Streptophyta</taxon>
        <taxon>Embryophyta</taxon>
        <taxon>Tracheophyta</taxon>
        <taxon>Spermatophyta</taxon>
        <taxon>Magnoliopsida</taxon>
        <taxon>Ranunculales</taxon>
        <taxon>Ranunculaceae</taxon>
        <taxon>Coptidoideae</taxon>
        <taxon>Coptis</taxon>
    </lineage>
</organism>
<dbReference type="Pfam" id="PF01167">
    <property type="entry name" value="Tub"/>
    <property type="match status" value="1"/>
</dbReference>
<dbReference type="InterPro" id="IPR025659">
    <property type="entry name" value="Tubby-like_C"/>
</dbReference>
<dbReference type="PRINTS" id="PR01573">
    <property type="entry name" value="SUPERTUBBY"/>
</dbReference>
<evidence type="ECO:0000256" key="1">
    <source>
        <dbReference type="ARBA" id="ARBA00007129"/>
    </source>
</evidence>
<feature type="domain" description="Tubby C-terminal" evidence="3">
    <location>
        <begin position="168"/>
        <end position="292"/>
    </location>
</feature>
<accession>A0A835LUP8</accession>
<feature type="compositionally biased region" description="Polar residues" evidence="2">
    <location>
        <begin position="7"/>
        <end position="21"/>
    </location>
</feature>
<dbReference type="Proteomes" id="UP000631114">
    <property type="component" value="Unassembled WGS sequence"/>
</dbReference>
<evidence type="ECO:0000313" key="5">
    <source>
        <dbReference type="Proteomes" id="UP000631114"/>
    </source>
</evidence>
<evidence type="ECO:0000256" key="2">
    <source>
        <dbReference type="SAM" id="MobiDB-lite"/>
    </source>
</evidence>
<comment type="caution">
    <text evidence="4">The sequence shown here is derived from an EMBL/GenBank/DDBJ whole genome shotgun (WGS) entry which is preliminary data.</text>
</comment>
<keyword evidence="5" id="KW-1185">Reference proteome</keyword>
<sequence>MDKEASKPNTSTPQALLSPSFISPPKIKVDVEKGLPPKKETILKCYVGTSTTELTGILVEKTVMLPLNPSTVAHMMKFTANDDRRKRKENRKSGDIEMRNQIRCSGETTETVKNKASEYTDSAAQKAKEAKDTTAQKAGDEYTGVIGVYNCQGAAWSNVEKKNILLKNNFVSCQLQSPRIDQHVDFSSKKLSEPLLPVRGANEPLILKNKAPRWHEQLQCWCLNFRGCVTIASVKNFQLVAAVEPSHNVTQEEQEKVILQFGKIGKDIFTMDYCYPLSAFQAFAICLSSFDTKPTCE</sequence>
<dbReference type="PANTHER" id="PTHR16517">
    <property type="entry name" value="TUBBY-RELATED"/>
    <property type="match status" value="1"/>
</dbReference>
<gene>
    <name evidence="4" type="ORF">IFM89_039436</name>
</gene>